<comment type="caution">
    <text evidence="3">The sequence shown here is derived from an EMBL/GenBank/DDBJ whole genome shotgun (WGS) entry which is preliminary data.</text>
</comment>
<keyword evidence="3" id="KW-0540">Nuclease</keyword>
<dbReference type="RefSeq" id="WP_310011534.1">
    <property type="nucleotide sequence ID" value="NZ_JAVDSJ010000005.1"/>
</dbReference>
<proteinExistence type="predicted"/>
<keyword evidence="3" id="KW-0378">Hydrolase</keyword>
<dbReference type="CDD" id="cd01026">
    <property type="entry name" value="TOPRIM_OLD"/>
    <property type="match status" value="1"/>
</dbReference>
<evidence type="ECO:0000259" key="1">
    <source>
        <dbReference type="Pfam" id="PF13175"/>
    </source>
</evidence>
<protein>
    <submittedName>
        <fullName evidence="3">ATP-dependent endonuclease of OLD family</fullName>
    </submittedName>
</protein>
<dbReference type="PANTHER" id="PTHR43581:SF4">
    <property type="entry name" value="ATP_GTP PHOSPHATASE"/>
    <property type="match status" value="1"/>
</dbReference>
<gene>
    <name evidence="3" type="ORF">J2W50_003867</name>
</gene>
<dbReference type="Proteomes" id="UP001260715">
    <property type="component" value="Unassembled WGS sequence"/>
</dbReference>
<reference evidence="3 4" key="1">
    <citation type="submission" date="2023-07" db="EMBL/GenBank/DDBJ databases">
        <title>Sorghum-associated microbial communities from plants grown in Nebraska, USA.</title>
        <authorList>
            <person name="Schachtman D."/>
        </authorList>
    </citation>
    <scope>NUCLEOTIDE SEQUENCE [LARGE SCALE GENOMIC DNA]</scope>
    <source>
        <strain evidence="3 4">596</strain>
    </source>
</reference>
<dbReference type="EMBL" id="JAVDSJ010000005">
    <property type="protein sequence ID" value="MDR6585649.1"/>
    <property type="molecule type" value="Genomic_DNA"/>
</dbReference>
<evidence type="ECO:0000313" key="4">
    <source>
        <dbReference type="Proteomes" id="UP001260715"/>
    </source>
</evidence>
<keyword evidence="3" id="KW-0255">Endonuclease</keyword>
<dbReference type="InterPro" id="IPR051396">
    <property type="entry name" value="Bact_Antivir_Def_Nuclease"/>
</dbReference>
<dbReference type="PANTHER" id="PTHR43581">
    <property type="entry name" value="ATP/GTP PHOSPHATASE"/>
    <property type="match status" value="1"/>
</dbReference>
<sequence>MPSKLGTTGIIVIDNFTMETLREGVTLTSRIDSHSFKGIGGERVATIKRLVLRNFKRFKALELEFDPELNILIGGNEAGKSTVLQALDIVLSASRSKVEAMGIETLFNADCIAEFLGGEMKIENLPELLVEVYLDGIGNYHDLDGRNNSKSADHLGIKMVCKPVDEYTKEIQTILAERHESFPFEYYGVHFLTFTDEAIFPHKKPLRHLLIDSSQINNEYATREYTRSMYAAHATTVQRNLHGFEYRKAKSKFKDDVFKAMNEALDTYKFDIRTSPKASVETDIIITEGDIPIDSKGKGRQCFIKTEFALRNREQALDVLLLEEPENHLSHVHMHKLIERIRASVKKQLFVATHSSFIATRLNLKKVLILSEENPSRPTSLKDLTQGTAEFFMKAPDNNVLELALCKKAILVEGDAEFILMDAFYKRSAGGASTDADGIHVISVDGTSFKRYLELARLLGIKVAAIRDNDGDFQANCVANYTDFASASIQIFADTDDTRYTFEVCVYQDNKAICDEQFLAGRKTLTVEEYMLKNKTDVAFQLLEKKGAELIAPGYIQQAVAWIRA</sequence>
<evidence type="ECO:0000259" key="2">
    <source>
        <dbReference type="Pfam" id="PF20469"/>
    </source>
</evidence>
<feature type="domain" description="Endonuclease GajA/Old nuclease/RecF-like AAA" evidence="1">
    <location>
        <begin position="47"/>
        <end position="359"/>
    </location>
</feature>
<dbReference type="InterPro" id="IPR034139">
    <property type="entry name" value="TOPRIM_OLD"/>
</dbReference>
<feature type="domain" description="OLD protein-like TOPRIM" evidence="2">
    <location>
        <begin position="406"/>
        <end position="470"/>
    </location>
</feature>
<dbReference type="InterPro" id="IPR041685">
    <property type="entry name" value="AAA_GajA/Old/RecF-like"/>
</dbReference>
<keyword evidence="4" id="KW-1185">Reference proteome</keyword>
<evidence type="ECO:0000313" key="3">
    <source>
        <dbReference type="EMBL" id="MDR6585649.1"/>
    </source>
</evidence>
<dbReference type="Gene3D" id="3.40.50.300">
    <property type="entry name" value="P-loop containing nucleotide triphosphate hydrolases"/>
    <property type="match status" value="1"/>
</dbReference>
<organism evidence="3 4">
    <name type="scientific">Herbaspirillum frisingense</name>
    <dbReference type="NCBI Taxonomy" id="92645"/>
    <lineage>
        <taxon>Bacteria</taxon>
        <taxon>Pseudomonadati</taxon>
        <taxon>Pseudomonadota</taxon>
        <taxon>Betaproteobacteria</taxon>
        <taxon>Burkholderiales</taxon>
        <taxon>Oxalobacteraceae</taxon>
        <taxon>Herbaspirillum</taxon>
    </lineage>
</organism>
<name>A0ABU1PIH6_9BURK</name>
<dbReference type="InterPro" id="IPR027417">
    <property type="entry name" value="P-loop_NTPase"/>
</dbReference>
<dbReference type="GO" id="GO:0004519">
    <property type="term" value="F:endonuclease activity"/>
    <property type="evidence" value="ECO:0007669"/>
    <property type="project" value="UniProtKB-KW"/>
</dbReference>
<dbReference type="Pfam" id="PF20469">
    <property type="entry name" value="OLD-like_TOPRIM"/>
    <property type="match status" value="1"/>
</dbReference>
<accession>A0ABU1PIH6</accession>
<dbReference type="SUPFAM" id="SSF52540">
    <property type="entry name" value="P-loop containing nucleoside triphosphate hydrolases"/>
    <property type="match status" value="1"/>
</dbReference>
<dbReference type="Pfam" id="PF13175">
    <property type="entry name" value="AAA_15"/>
    <property type="match status" value="1"/>
</dbReference>